<protein>
    <submittedName>
        <fullName evidence="6">Uncharacterized protein</fullName>
    </submittedName>
</protein>
<dbReference type="InterPro" id="IPR028942">
    <property type="entry name" value="WHIM1_dom"/>
</dbReference>
<dbReference type="PANTHER" id="PTHR47162">
    <property type="entry name" value="OS02G0192300 PROTEIN"/>
    <property type="match status" value="1"/>
</dbReference>
<evidence type="ECO:0000259" key="4">
    <source>
        <dbReference type="Pfam" id="PF15612"/>
    </source>
</evidence>
<dbReference type="Proteomes" id="UP000224567">
    <property type="component" value="Unassembled WGS sequence"/>
</dbReference>
<reference evidence="6 7" key="1">
    <citation type="journal article" date="2017" name="Genome Biol.">
        <title>New reference genome sequences of hot pepper reveal the massive evolution of plant disease-resistance genes by retroduplication.</title>
        <authorList>
            <person name="Kim S."/>
            <person name="Park J."/>
            <person name="Yeom S.I."/>
            <person name="Kim Y.M."/>
            <person name="Seo E."/>
            <person name="Kim K.T."/>
            <person name="Kim M.S."/>
            <person name="Lee J.M."/>
            <person name="Cheong K."/>
            <person name="Shin H.S."/>
            <person name="Kim S.B."/>
            <person name="Han K."/>
            <person name="Lee J."/>
            <person name="Park M."/>
            <person name="Lee H.A."/>
            <person name="Lee H.Y."/>
            <person name="Lee Y."/>
            <person name="Oh S."/>
            <person name="Lee J.H."/>
            <person name="Choi E."/>
            <person name="Choi E."/>
            <person name="Lee S.E."/>
            <person name="Jeon J."/>
            <person name="Kim H."/>
            <person name="Choi G."/>
            <person name="Song H."/>
            <person name="Lee J."/>
            <person name="Lee S.C."/>
            <person name="Kwon J.K."/>
            <person name="Lee H.Y."/>
            <person name="Koo N."/>
            <person name="Hong Y."/>
            <person name="Kim R.W."/>
            <person name="Kang W.H."/>
            <person name="Huh J.H."/>
            <person name="Kang B.C."/>
            <person name="Yang T.J."/>
            <person name="Lee Y.H."/>
            <person name="Bennetzen J.L."/>
            <person name="Choi D."/>
        </authorList>
    </citation>
    <scope>NUCLEOTIDE SEQUENCE [LARGE SCALE GENOMIC DNA]</scope>
    <source>
        <strain evidence="7">cv. PBC81</strain>
    </source>
</reference>
<accession>A0A2G2UVV2</accession>
<keyword evidence="3" id="KW-0175">Coiled coil</keyword>
<comment type="subcellular location">
    <subcellularLocation>
        <location evidence="1">Nucleus</location>
    </subcellularLocation>
</comment>
<dbReference type="Pfam" id="PF15612">
    <property type="entry name" value="WHIM1"/>
    <property type="match status" value="1"/>
</dbReference>
<dbReference type="PANTHER" id="PTHR47162:SF10">
    <property type="entry name" value="METHYL-CPG-BINDING DOMAIN-CONTAINING PROTEIN 9 ISOFORM X1"/>
    <property type="match status" value="1"/>
</dbReference>
<proteinExistence type="predicted"/>
<feature type="domain" description="WHIM2" evidence="5">
    <location>
        <begin position="263"/>
        <end position="353"/>
    </location>
</feature>
<sequence length="462" mass="51827">MVQKIFLLKFLCDEVLNSAILRDHIDRSASLSAELQQKLRSLSAELKLLKYRREILTAKLKNNARSSGDTGSDTSLWSNDCKLKVQGPDSGSHNSSIAGGCRQLDDGTQHNQCNDYSKQSCLYTSKTIQHKTCASGSSLIKNSPDPINHLQHQQLLKDNTGSLNTSSHAKCGTEDVSLQNDISTILQQETDQMPGNRLESAQSSSKSLRLFATQIMTNNTISGSTSNPLEEAYLSEISALKEEIRTSEGSIAAKELELQEVSVRKEYMGQDSEGRFYWTFGRPTSSLLVAHASTSRQSESAHLWSYAPWENMGIPNLDQWTCYQSDVEIEVLVRWLREQDTREKELKESIWQWRDNRTMIYNYMESPVHNKVGLSTFPSEDSGSCTSDSLDTRAISAIKKMIDGCLAEEETEFCQDMGVKVRVFLDGEVYRNILSTQMKSAGLILQFSRTVKQVNIQLSGKK</sequence>
<dbReference type="EMBL" id="MLFT02005226">
    <property type="protein sequence ID" value="PHT24843.1"/>
    <property type="molecule type" value="Genomic_DNA"/>
</dbReference>
<gene>
    <name evidence="6" type="ORF">CQW23_35492</name>
</gene>
<dbReference type="InterPro" id="IPR028941">
    <property type="entry name" value="WHIM2_dom"/>
</dbReference>
<comment type="caution">
    <text evidence="6">The sequence shown here is derived from an EMBL/GenBank/DDBJ whole genome shotgun (WGS) entry which is preliminary data.</text>
</comment>
<evidence type="ECO:0000259" key="5">
    <source>
        <dbReference type="Pfam" id="PF15613"/>
    </source>
</evidence>
<reference evidence="7" key="2">
    <citation type="journal article" date="2017" name="J. Anim. Genet.">
        <title>Multiple reference genome sequences of hot pepper reveal the massive evolution of plant disease resistance genes by retroduplication.</title>
        <authorList>
            <person name="Kim S."/>
            <person name="Park J."/>
            <person name="Yeom S.-I."/>
            <person name="Kim Y.-M."/>
            <person name="Seo E."/>
            <person name="Kim K.-T."/>
            <person name="Kim M.-S."/>
            <person name="Lee J.M."/>
            <person name="Cheong K."/>
            <person name="Shin H.-S."/>
            <person name="Kim S.-B."/>
            <person name="Han K."/>
            <person name="Lee J."/>
            <person name="Park M."/>
            <person name="Lee H.-A."/>
            <person name="Lee H.-Y."/>
            <person name="Lee Y."/>
            <person name="Oh S."/>
            <person name="Lee J.H."/>
            <person name="Choi E."/>
            <person name="Choi E."/>
            <person name="Lee S.E."/>
            <person name="Jeon J."/>
            <person name="Kim H."/>
            <person name="Choi G."/>
            <person name="Song H."/>
            <person name="Lee J."/>
            <person name="Lee S.-C."/>
            <person name="Kwon J.-K."/>
            <person name="Lee H.-Y."/>
            <person name="Koo N."/>
            <person name="Hong Y."/>
            <person name="Kim R.W."/>
            <person name="Kang W.-H."/>
            <person name="Huh J.H."/>
            <person name="Kang B.-C."/>
            <person name="Yang T.-J."/>
            <person name="Lee Y.-H."/>
            <person name="Bennetzen J.L."/>
            <person name="Choi D."/>
        </authorList>
    </citation>
    <scope>NUCLEOTIDE SEQUENCE [LARGE SCALE GENOMIC DNA]</scope>
    <source>
        <strain evidence="7">cv. PBC81</strain>
    </source>
</reference>
<evidence type="ECO:0000256" key="1">
    <source>
        <dbReference type="ARBA" id="ARBA00004123"/>
    </source>
</evidence>
<dbReference type="Pfam" id="PF15613">
    <property type="entry name" value="WSD"/>
    <property type="match status" value="1"/>
</dbReference>
<feature type="domain" description="WHIM1" evidence="4">
    <location>
        <begin position="2"/>
        <end position="26"/>
    </location>
</feature>
<feature type="coiled-coil region" evidence="3">
    <location>
        <begin position="25"/>
        <end position="52"/>
    </location>
</feature>
<evidence type="ECO:0000313" key="7">
    <source>
        <dbReference type="Proteomes" id="UP000224567"/>
    </source>
</evidence>
<evidence type="ECO:0000256" key="2">
    <source>
        <dbReference type="ARBA" id="ARBA00023242"/>
    </source>
</evidence>
<evidence type="ECO:0000313" key="6">
    <source>
        <dbReference type="EMBL" id="PHT24843.1"/>
    </source>
</evidence>
<keyword evidence="7" id="KW-1185">Reference proteome</keyword>
<name>A0A2G2UVV2_CAPBA</name>
<dbReference type="AlphaFoldDB" id="A0A2G2UVV2"/>
<keyword evidence="2" id="KW-0539">Nucleus</keyword>
<dbReference type="GO" id="GO:0005634">
    <property type="term" value="C:nucleus"/>
    <property type="evidence" value="ECO:0007669"/>
    <property type="project" value="UniProtKB-SubCell"/>
</dbReference>
<evidence type="ECO:0000256" key="3">
    <source>
        <dbReference type="SAM" id="Coils"/>
    </source>
</evidence>
<dbReference type="STRING" id="33114.A0A2G2UVV2"/>
<organism evidence="6 7">
    <name type="scientific">Capsicum baccatum</name>
    <name type="common">Peruvian pepper</name>
    <dbReference type="NCBI Taxonomy" id="33114"/>
    <lineage>
        <taxon>Eukaryota</taxon>
        <taxon>Viridiplantae</taxon>
        <taxon>Streptophyta</taxon>
        <taxon>Embryophyta</taxon>
        <taxon>Tracheophyta</taxon>
        <taxon>Spermatophyta</taxon>
        <taxon>Magnoliopsida</taxon>
        <taxon>eudicotyledons</taxon>
        <taxon>Gunneridae</taxon>
        <taxon>Pentapetalae</taxon>
        <taxon>asterids</taxon>
        <taxon>lamiids</taxon>
        <taxon>Solanales</taxon>
        <taxon>Solanaceae</taxon>
        <taxon>Solanoideae</taxon>
        <taxon>Capsiceae</taxon>
        <taxon>Capsicum</taxon>
    </lineage>
</organism>
<dbReference type="OrthoDB" id="1903104at2759"/>